<protein>
    <submittedName>
        <fullName evidence="12">Oxidoreductase</fullName>
    </submittedName>
</protein>
<evidence type="ECO:0000256" key="9">
    <source>
        <dbReference type="ARBA" id="ARBA00023014"/>
    </source>
</evidence>
<evidence type="ECO:0000256" key="6">
    <source>
        <dbReference type="ARBA" id="ARBA00022723"/>
    </source>
</evidence>
<dbReference type="Gene3D" id="3.20.20.70">
    <property type="entry name" value="Aldolase class I"/>
    <property type="match status" value="1"/>
</dbReference>
<organism evidence="12 13">
    <name type="scientific">Neoroseomonas lacus</name>
    <dbReference type="NCBI Taxonomy" id="287609"/>
    <lineage>
        <taxon>Bacteria</taxon>
        <taxon>Pseudomonadati</taxon>
        <taxon>Pseudomonadota</taxon>
        <taxon>Alphaproteobacteria</taxon>
        <taxon>Acetobacterales</taxon>
        <taxon>Acetobacteraceae</taxon>
        <taxon>Neoroseomonas</taxon>
    </lineage>
</organism>
<dbReference type="RefSeq" id="WP_188972498.1">
    <property type="nucleotide sequence ID" value="NZ_BMKW01000016.1"/>
</dbReference>
<dbReference type="PRINTS" id="PR00411">
    <property type="entry name" value="PNDRDTASEI"/>
</dbReference>
<evidence type="ECO:0000256" key="3">
    <source>
        <dbReference type="ARBA" id="ARBA00011048"/>
    </source>
</evidence>
<evidence type="ECO:0000256" key="7">
    <source>
        <dbReference type="ARBA" id="ARBA00023002"/>
    </source>
</evidence>
<comment type="cofactor">
    <cofactor evidence="2">
        <name>[4Fe-4S] cluster</name>
        <dbReference type="ChEBI" id="CHEBI:49883"/>
    </cofactor>
</comment>
<dbReference type="CDD" id="cd04734">
    <property type="entry name" value="OYE_like_3_FMN"/>
    <property type="match status" value="1"/>
</dbReference>
<dbReference type="InterPro" id="IPR013785">
    <property type="entry name" value="Aldolase_TIM"/>
</dbReference>
<evidence type="ECO:0000259" key="11">
    <source>
        <dbReference type="Pfam" id="PF07992"/>
    </source>
</evidence>
<keyword evidence="4" id="KW-0285">Flavoprotein</keyword>
<evidence type="ECO:0000313" key="13">
    <source>
        <dbReference type="Proteomes" id="UP000661507"/>
    </source>
</evidence>
<dbReference type="GO" id="GO:0046872">
    <property type="term" value="F:metal ion binding"/>
    <property type="evidence" value="ECO:0007669"/>
    <property type="project" value="UniProtKB-KW"/>
</dbReference>
<dbReference type="InterPro" id="IPR001155">
    <property type="entry name" value="OxRdtase_FMN_N"/>
</dbReference>
<keyword evidence="6" id="KW-0479">Metal-binding</keyword>
<evidence type="ECO:0000256" key="5">
    <source>
        <dbReference type="ARBA" id="ARBA00022643"/>
    </source>
</evidence>
<dbReference type="GO" id="GO:0008670">
    <property type="term" value="F:2,4-dienoyl-CoA reductase (NADPH) activity"/>
    <property type="evidence" value="ECO:0007669"/>
    <property type="project" value="TreeGrafter"/>
</dbReference>
<keyword evidence="9" id="KW-0411">Iron-sulfur</keyword>
<evidence type="ECO:0000259" key="10">
    <source>
        <dbReference type="Pfam" id="PF00724"/>
    </source>
</evidence>
<dbReference type="InterPro" id="IPR036188">
    <property type="entry name" value="FAD/NAD-bd_sf"/>
</dbReference>
<gene>
    <name evidence="12" type="ORF">GCM10011320_52810</name>
</gene>
<sequence>MARPFEMLFSPFRLRGTEIRNRILSTGHQTFLARDGLPGEAMIAYHEARARGGAGLIIVESARFHASSLTDYPELIVTDDRCIPAYRALAEAVHRNGARIFGQLSHAGRVSKRVRGGLREVAYAPSAVPDNRFHTMPREMPVAMVEEIVASSGAAAGRLAEAGLDGVELLASHGLLFAQFLNPRTNLRNDRYGGSPENRLRFLAEGLAAVRRAVGDRIVGMRISAEEIEPDGLQADEVIAACKALAAIGALDYVNITMGSMAGQGGSIHVVPPMGYAPAYVAPQAGTLRAETGLPVFVAGRINQPQIAEAVLRAGQADMCGMTRAMIADPDLAVKAQAGRLDDIRACIACNQACIGHFHAGYSISCIQNPVTGREATLTSLPPAVPARRILVIGGGPAGMKAAVTAAQRGHCVTLCEAAPRLGGQALLAQLLPDRAEFGGLITNLVHELAQGGVELRLNTLVDRAMVEHFAPDTVILATGARAYDPEIEGREDGHLVDAWSAIQGSANIGSRVLVADWRADWVGMGLAEKLALAGHQVTLAVNAPHAGFNLQLYLRSHWVGRLHRLGVEILPDARLYGVDGTTAYLLHATSGDPIIREAVDTVVLASGHTAETALEQALENLACPVRLVGDCLSPRSAEEAIYEGFIAGREV</sequence>
<dbReference type="InterPro" id="IPR051793">
    <property type="entry name" value="NADH:flavin_oxidoreductase"/>
</dbReference>
<dbReference type="PRINTS" id="PR00368">
    <property type="entry name" value="FADPNR"/>
</dbReference>
<evidence type="ECO:0000313" key="12">
    <source>
        <dbReference type="EMBL" id="GGJ38662.1"/>
    </source>
</evidence>
<dbReference type="PANTHER" id="PTHR42917">
    <property type="entry name" value="2,4-DIENOYL-COA REDUCTASE"/>
    <property type="match status" value="1"/>
</dbReference>
<feature type="domain" description="FAD/NAD(P)-binding" evidence="11">
    <location>
        <begin position="389"/>
        <end position="617"/>
    </location>
</feature>
<dbReference type="GO" id="GO:0051536">
    <property type="term" value="F:iron-sulfur cluster binding"/>
    <property type="evidence" value="ECO:0007669"/>
    <property type="project" value="UniProtKB-KW"/>
</dbReference>
<dbReference type="AlphaFoldDB" id="A0A917L2F1"/>
<accession>A0A917L2F1</accession>
<proteinExistence type="inferred from homology"/>
<keyword evidence="13" id="KW-1185">Reference proteome</keyword>
<dbReference type="Gene3D" id="3.40.50.720">
    <property type="entry name" value="NAD(P)-binding Rossmann-like Domain"/>
    <property type="match status" value="1"/>
</dbReference>
<reference evidence="12" key="1">
    <citation type="journal article" date="2014" name="Int. J. Syst. Evol. Microbiol.">
        <title>Complete genome sequence of Corynebacterium casei LMG S-19264T (=DSM 44701T), isolated from a smear-ripened cheese.</title>
        <authorList>
            <consortium name="US DOE Joint Genome Institute (JGI-PGF)"/>
            <person name="Walter F."/>
            <person name="Albersmeier A."/>
            <person name="Kalinowski J."/>
            <person name="Ruckert C."/>
        </authorList>
    </citation>
    <scope>NUCLEOTIDE SEQUENCE</scope>
    <source>
        <strain evidence="12">CGMCC 1.3617</strain>
    </source>
</reference>
<dbReference type="GO" id="GO:0010181">
    <property type="term" value="F:FMN binding"/>
    <property type="evidence" value="ECO:0007669"/>
    <property type="project" value="InterPro"/>
</dbReference>
<dbReference type="PANTHER" id="PTHR42917:SF2">
    <property type="entry name" value="2,4-DIENOYL-COA REDUCTASE [(2E)-ENOYL-COA-PRODUCING]"/>
    <property type="match status" value="1"/>
</dbReference>
<keyword evidence="8" id="KW-0408">Iron</keyword>
<dbReference type="SUPFAM" id="SSF51905">
    <property type="entry name" value="FAD/NAD(P)-binding domain"/>
    <property type="match status" value="1"/>
</dbReference>
<dbReference type="EMBL" id="BMKW01000016">
    <property type="protein sequence ID" value="GGJ38662.1"/>
    <property type="molecule type" value="Genomic_DNA"/>
</dbReference>
<name>A0A917L2F1_9PROT</name>
<reference evidence="12" key="2">
    <citation type="submission" date="2020-09" db="EMBL/GenBank/DDBJ databases">
        <authorList>
            <person name="Sun Q."/>
            <person name="Zhou Y."/>
        </authorList>
    </citation>
    <scope>NUCLEOTIDE SEQUENCE</scope>
    <source>
        <strain evidence="12">CGMCC 1.3617</strain>
    </source>
</reference>
<keyword evidence="5" id="KW-0288">FMN</keyword>
<feature type="domain" description="NADH:flavin oxidoreductase/NADH oxidase N-terminal" evidence="10">
    <location>
        <begin position="8"/>
        <end position="342"/>
    </location>
</feature>
<evidence type="ECO:0000256" key="2">
    <source>
        <dbReference type="ARBA" id="ARBA00001966"/>
    </source>
</evidence>
<evidence type="ECO:0000256" key="8">
    <source>
        <dbReference type="ARBA" id="ARBA00023004"/>
    </source>
</evidence>
<evidence type="ECO:0000256" key="1">
    <source>
        <dbReference type="ARBA" id="ARBA00001917"/>
    </source>
</evidence>
<comment type="caution">
    <text evidence="12">The sequence shown here is derived from an EMBL/GenBank/DDBJ whole genome shotgun (WGS) entry which is preliminary data.</text>
</comment>
<dbReference type="SUPFAM" id="SSF51395">
    <property type="entry name" value="FMN-linked oxidoreductases"/>
    <property type="match status" value="1"/>
</dbReference>
<keyword evidence="7" id="KW-0560">Oxidoreductase</keyword>
<dbReference type="Gene3D" id="3.50.50.60">
    <property type="entry name" value="FAD/NAD(P)-binding domain"/>
    <property type="match status" value="1"/>
</dbReference>
<evidence type="ECO:0000256" key="4">
    <source>
        <dbReference type="ARBA" id="ARBA00022630"/>
    </source>
</evidence>
<comment type="similarity">
    <text evidence="3">In the N-terminal section; belongs to the NADH:flavin oxidoreductase/NADH oxidase family.</text>
</comment>
<dbReference type="Proteomes" id="UP000661507">
    <property type="component" value="Unassembled WGS sequence"/>
</dbReference>
<dbReference type="GO" id="GO:0033543">
    <property type="term" value="P:fatty acid beta-oxidation, unsaturated, even number, reductase/isomerase pathway"/>
    <property type="evidence" value="ECO:0007669"/>
    <property type="project" value="TreeGrafter"/>
</dbReference>
<dbReference type="Pfam" id="PF00724">
    <property type="entry name" value="Oxidored_FMN"/>
    <property type="match status" value="1"/>
</dbReference>
<dbReference type="InterPro" id="IPR023753">
    <property type="entry name" value="FAD/NAD-binding_dom"/>
</dbReference>
<comment type="cofactor">
    <cofactor evidence="1">
        <name>FMN</name>
        <dbReference type="ChEBI" id="CHEBI:58210"/>
    </cofactor>
</comment>
<dbReference type="Pfam" id="PF07992">
    <property type="entry name" value="Pyr_redox_2"/>
    <property type="match status" value="1"/>
</dbReference>